<dbReference type="PANTHER" id="PTHR33223">
    <property type="entry name" value="CCHC-TYPE DOMAIN-CONTAINING PROTEIN"/>
    <property type="match status" value="1"/>
</dbReference>
<dbReference type="RefSeq" id="XP_016434446.1">
    <property type="nucleotide sequence ID" value="XM_016578960.1"/>
</dbReference>
<reference evidence="3" key="1">
    <citation type="submission" date="2025-08" db="UniProtKB">
        <authorList>
            <consortium name="RefSeq"/>
        </authorList>
    </citation>
    <scope>IDENTIFICATION</scope>
</reference>
<name>A0A1S3X3Q1_TOBAC</name>
<protein>
    <recommendedName>
        <fullName evidence="2">Retrotransposon gag domain-containing protein</fullName>
    </recommendedName>
</protein>
<evidence type="ECO:0000259" key="2">
    <source>
        <dbReference type="Pfam" id="PF03732"/>
    </source>
</evidence>
<feature type="region of interest" description="Disordered" evidence="1">
    <location>
        <begin position="188"/>
        <end position="224"/>
    </location>
</feature>
<dbReference type="PaxDb" id="4097-A0A1S3X3Q1"/>
<evidence type="ECO:0000313" key="3">
    <source>
        <dbReference type="RefSeq" id="XP_016434446.1"/>
    </source>
</evidence>
<feature type="domain" description="Retrotransposon gag" evidence="2">
    <location>
        <begin position="45"/>
        <end position="132"/>
    </location>
</feature>
<accession>A0A1S3X3Q1</accession>
<dbReference type="KEGG" id="nta:107760851"/>
<dbReference type="Pfam" id="PF03732">
    <property type="entry name" value="Retrotrans_gag"/>
    <property type="match status" value="1"/>
</dbReference>
<dbReference type="OrthoDB" id="1737504at2759"/>
<proteinExistence type="predicted"/>
<sequence length="224" mass="25991">MFRMPYIPKYNGTTNPNEHITIYTCGIKGNDLEDDEIESVLLKRFRETLSKGAMIWYHNLPPNSIDSFAMLADLFVKAYAGTIKVVTRRSDVFKINQRENEVLREFVSHFQSERMEVPLVSYDWAVQAFTYGQNERSSIASKQLKQILIEYSAMTWADVHNRYQSKIRVEADHLGAPSGSVYPSRLLAKESGNANRGSRSNKERYQPYVEDRRNISRRNIPRDD</sequence>
<gene>
    <name evidence="3" type="primary">LOC107760851</name>
</gene>
<evidence type="ECO:0000256" key="1">
    <source>
        <dbReference type="SAM" id="MobiDB-lite"/>
    </source>
</evidence>
<dbReference type="InterPro" id="IPR005162">
    <property type="entry name" value="Retrotrans_gag_dom"/>
</dbReference>
<dbReference type="PANTHER" id="PTHR33223:SF11">
    <property type="entry name" value="ELEMENT PROTEIN, PUTATIVE-RELATED"/>
    <property type="match status" value="1"/>
</dbReference>
<dbReference type="AlphaFoldDB" id="A0A1S3X3Q1"/>
<organism evidence="3">
    <name type="scientific">Nicotiana tabacum</name>
    <name type="common">Common tobacco</name>
    <dbReference type="NCBI Taxonomy" id="4097"/>
    <lineage>
        <taxon>Eukaryota</taxon>
        <taxon>Viridiplantae</taxon>
        <taxon>Streptophyta</taxon>
        <taxon>Embryophyta</taxon>
        <taxon>Tracheophyta</taxon>
        <taxon>Spermatophyta</taxon>
        <taxon>Magnoliopsida</taxon>
        <taxon>eudicotyledons</taxon>
        <taxon>Gunneridae</taxon>
        <taxon>Pentapetalae</taxon>
        <taxon>asterids</taxon>
        <taxon>lamiids</taxon>
        <taxon>Solanales</taxon>
        <taxon>Solanaceae</taxon>
        <taxon>Nicotianoideae</taxon>
        <taxon>Nicotianeae</taxon>
        <taxon>Nicotiana</taxon>
    </lineage>
</organism>
<feature type="compositionally biased region" description="Basic and acidic residues" evidence="1">
    <location>
        <begin position="200"/>
        <end position="224"/>
    </location>
</feature>